<evidence type="ECO:0000313" key="3">
    <source>
        <dbReference type="Proteomes" id="UP000236621"/>
    </source>
</evidence>
<sequence>MEEIYQNLTTLKQWGGDSSNETSLDVTELWLEHASGKIKSRDQTVEADGVHGWLSQHKRGSGDQAESLVVRFVWVDVDVKDKVIRLSDSARDVLLASFGLKLAYGYSRSVISGVTAFPPRPSGPDFDQRTYSFCYIPKIAAVWSHRRPTKLDGPAPVTQCIMFVQGDERKALRQGLRMSWDLSIYRNPMFPALALSLLLGAQIDGSNGGIKVQLRRVEKRTGYSTFASRQGEEAATEELGSLSAQTSGSAAKLASTMRKTKTLERLLDFIRRMVDEDESRLRPSAADGTAQSGVGDGVSQSALDGCGLLRTHVDLLKERQKNQLLDTEYILKRVQVQIDALFSIITQQDSLHNLKLSQSTHEIAYSSYRDSSSMKTLAVVTMFFLPGSFISALFSTPCFDWAGVDHLSNGIGVKPTPQFSLYWAITIPLTVVTFTLYLVWLWVQKREKNRVFGAKAARLQTDSDGDRDVEEAEGQSLARTRRQTLMARRH</sequence>
<comment type="caution">
    <text evidence="2">The sequence shown here is derived from an EMBL/GenBank/DDBJ whole genome shotgun (WGS) entry which is preliminary data.</text>
</comment>
<keyword evidence="1" id="KW-0472">Membrane</keyword>
<evidence type="ECO:0000256" key="1">
    <source>
        <dbReference type="SAM" id="Phobius"/>
    </source>
</evidence>
<organism evidence="2 3">
    <name type="scientific">Tolypocladium capitatum</name>
    <dbReference type="NCBI Taxonomy" id="45235"/>
    <lineage>
        <taxon>Eukaryota</taxon>
        <taxon>Fungi</taxon>
        <taxon>Dikarya</taxon>
        <taxon>Ascomycota</taxon>
        <taxon>Pezizomycotina</taxon>
        <taxon>Sordariomycetes</taxon>
        <taxon>Hypocreomycetidae</taxon>
        <taxon>Hypocreales</taxon>
        <taxon>Ophiocordycipitaceae</taxon>
        <taxon>Tolypocladium</taxon>
    </lineage>
</organism>
<keyword evidence="1" id="KW-1133">Transmembrane helix</keyword>
<dbReference type="Gene3D" id="1.20.58.340">
    <property type="entry name" value="Magnesium transport protein CorA, transmembrane region"/>
    <property type="match status" value="1"/>
</dbReference>
<feature type="transmembrane region" description="Helical" evidence="1">
    <location>
        <begin position="422"/>
        <end position="443"/>
    </location>
</feature>
<keyword evidence="1" id="KW-0812">Transmembrane</keyword>
<feature type="transmembrane region" description="Helical" evidence="1">
    <location>
        <begin position="377"/>
        <end position="402"/>
    </location>
</feature>
<gene>
    <name evidence="2" type="ORF">TCAP_04660</name>
</gene>
<dbReference type="OrthoDB" id="3642468at2759"/>
<reference evidence="2 3" key="1">
    <citation type="submission" date="2017-08" db="EMBL/GenBank/DDBJ databases">
        <title>Harnessing the power of phylogenomics to disentangle the directionality and signatures of interkingdom host jumping in the parasitic fungal genus Tolypocladium.</title>
        <authorList>
            <person name="Quandt C.A."/>
            <person name="Patterson W."/>
            <person name="Spatafora J.W."/>
        </authorList>
    </citation>
    <scope>NUCLEOTIDE SEQUENCE [LARGE SCALE GENOMIC DNA]</scope>
    <source>
        <strain evidence="2 3">CBS 113982</strain>
    </source>
</reference>
<keyword evidence="3" id="KW-1185">Reference proteome</keyword>
<protein>
    <submittedName>
        <fullName evidence="2">Uncharacterized protein</fullName>
    </submittedName>
</protein>
<dbReference type="STRING" id="45235.A0A2K3QCZ7"/>
<dbReference type="EMBL" id="NRSZ01000756">
    <property type="protein sequence ID" value="PNY25415.1"/>
    <property type="molecule type" value="Genomic_DNA"/>
</dbReference>
<accession>A0A2K3QCZ7</accession>
<evidence type="ECO:0000313" key="2">
    <source>
        <dbReference type="EMBL" id="PNY25415.1"/>
    </source>
</evidence>
<dbReference type="AlphaFoldDB" id="A0A2K3QCZ7"/>
<name>A0A2K3QCZ7_9HYPO</name>
<dbReference type="Proteomes" id="UP000236621">
    <property type="component" value="Unassembled WGS sequence"/>
</dbReference>
<proteinExistence type="predicted"/>